<keyword evidence="3" id="KW-0862">Zinc</keyword>
<evidence type="ECO:0000256" key="1">
    <source>
        <dbReference type="ARBA" id="ARBA00022723"/>
    </source>
</evidence>
<dbReference type="SMART" id="SM00184">
    <property type="entry name" value="RING"/>
    <property type="match status" value="1"/>
</dbReference>
<feature type="compositionally biased region" description="Basic and acidic residues" evidence="5">
    <location>
        <begin position="1"/>
        <end position="12"/>
    </location>
</feature>
<dbReference type="InterPro" id="IPR013083">
    <property type="entry name" value="Znf_RING/FYVE/PHD"/>
</dbReference>
<accession>A0ABN8NNN5</accession>
<dbReference type="PANTHER" id="PTHR47177:SF3">
    <property type="entry name" value="F18C1.6 PROTEIN"/>
    <property type="match status" value="1"/>
</dbReference>
<evidence type="ECO:0000259" key="6">
    <source>
        <dbReference type="PROSITE" id="PS50089"/>
    </source>
</evidence>
<comment type="caution">
    <text evidence="7">The sequence shown here is derived from an EMBL/GenBank/DDBJ whole genome shotgun (WGS) entry which is preliminary data.</text>
</comment>
<feature type="region of interest" description="Disordered" evidence="5">
    <location>
        <begin position="1"/>
        <end position="36"/>
    </location>
</feature>
<dbReference type="EMBL" id="CALNXK010000023">
    <property type="protein sequence ID" value="CAH3111161.1"/>
    <property type="molecule type" value="Genomic_DNA"/>
</dbReference>
<evidence type="ECO:0000313" key="8">
    <source>
        <dbReference type="Proteomes" id="UP001159405"/>
    </source>
</evidence>
<feature type="compositionally biased region" description="Acidic residues" evidence="5">
    <location>
        <begin position="221"/>
        <end position="241"/>
    </location>
</feature>
<feature type="compositionally biased region" description="Polar residues" evidence="5">
    <location>
        <begin position="334"/>
        <end position="343"/>
    </location>
</feature>
<feature type="region of interest" description="Disordered" evidence="5">
    <location>
        <begin position="334"/>
        <end position="543"/>
    </location>
</feature>
<evidence type="ECO:0000313" key="7">
    <source>
        <dbReference type="EMBL" id="CAH3111161.1"/>
    </source>
</evidence>
<feature type="domain" description="RING-type" evidence="6">
    <location>
        <begin position="42"/>
        <end position="81"/>
    </location>
</feature>
<name>A0ABN8NNN5_9CNID</name>
<protein>
    <recommendedName>
        <fullName evidence="6">RING-type domain-containing protein</fullName>
    </recommendedName>
</protein>
<dbReference type="PROSITE" id="PS00518">
    <property type="entry name" value="ZF_RING_1"/>
    <property type="match status" value="1"/>
</dbReference>
<dbReference type="InterPro" id="IPR017907">
    <property type="entry name" value="Znf_RING_CS"/>
</dbReference>
<feature type="compositionally biased region" description="Basic and acidic residues" evidence="5">
    <location>
        <begin position="25"/>
        <end position="36"/>
    </location>
</feature>
<feature type="compositionally biased region" description="Polar residues" evidence="5">
    <location>
        <begin position="479"/>
        <end position="506"/>
    </location>
</feature>
<feature type="compositionally biased region" description="Basic and acidic residues" evidence="5">
    <location>
        <begin position="248"/>
        <end position="259"/>
    </location>
</feature>
<dbReference type="Pfam" id="PF13639">
    <property type="entry name" value="zf-RING_2"/>
    <property type="match status" value="1"/>
</dbReference>
<gene>
    <name evidence="7" type="ORF">PLOB_00019848</name>
</gene>
<feature type="compositionally biased region" description="Acidic residues" evidence="5">
    <location>
        <begin position="286"/>
        <end position="296"/>
    </location>
</feature>
<proteinExistence type="predicted"/>
<feature type="non-terminal residue" evidence="7">
    <location>
        <position position="1"/>
    </location>
</feature>
<dbReference type="Proteomes" id="UP001159405">
    <property type="component" value="Unassembled WGS sequence"/>
</dbReference>
<feature type="region of interest" description="Disordered" evidence="5">
    <location>
        <begin position="212"/>
        <end position="297"/>
    </location>
</feature>
<organism evidence="7 8">
    <name type="scientific">Porites lobata</name>
    <dbReference type="NCBI Taxonomy" id="104759"/>
    <lineage>
        <taxon>Eukaryota</taxon>
        <taxon>Metazoa</taxon>
        <taxon>Cnidaria</taxon>
        <taxon>Anthozoa</taxon>
        <taxon>Hexacorallia</taxon>
        <taxon>Scleractinia</taxon>
        <taxon>Fungiina</taxon>
        <taxon>Poritidae</taxon>
        <taxon>Porites</taxon>
    </lineage>
</organism>
<dbReference type="PANTHER" id="PTHR47177">
    <property type="entry name" value="F18C1.6 PROTEIN"/>
    <property type="match status" value="1"/>
</dbReference>
<keyword evidence="2 4" id="KW-0863">Zinc-finger</keyword>
<dbReference type="PROSITE" id="PS50089">
    <property type="entry name" value="ZF_RING_2"/>
    <property type="match status" value="1"/>
</dbReference>
<evidence type="ECO:0000256" key="4">
    <source>
        <dbReference type="PROSITE-ProRule" id="PRU00175"/>
    </source>
</evidence>
<feature type="compositionally biased region" description="Polar residues" evidence="5">
    <location>
        <begin position="362"/>
        <end position="371"/>
    </location>
</feature>
<keyword evidence="8" id="KW-1185">Reference proteome</keyword>
<evidence type="ECO:0000256" key="5">
    <source>
        <dbReference type="SAM" id="MobiDB-lite"/>
    </source>
</evidence>
<keyword evidence="1" id="KW-0479">Metal-binding</keyword>
<dbReference type="CDD" id="cd16574">
    <property type="entry name" value="RING-HC_Topors"/>
    <property type="match status" value="1"/>
</dbReference>
<evidence type="ECO:0000256" key="2">
    <source>
        <dbReference type="ARBA" id="ARBA00022771"/>
    </source>
</evidence>
<dbReference type="InterPro" id="IPR058746">
    <property type="entry name" value="Znf_RING-type_Topors"/>
</dbReference>
<feature type="region of interest" description="Disordered" evidence="5">
    <location>
        <begin position="146"/>
        <end position="171"/>
    </location>
</feature>
<dbReference type="SUPFAM" id="SSF57850">
    <property type="entry name" value="RING/U-box"/>
    <property type="match status" value="1"/>
</dbReference>
<feature type="compositionally biased region" description="Basic residues" evidence="5">
    <location>
        <begin position="434"/>
        <end position="443"/>
    </location>
</feature>
<reference evidence="7 8" key="1">
    <citation type="submission" date="2022-05" db="EMBL/GenBank/DDBJ databases">
        <authorList>
            <consortium name="Genoscope - CEA"/>
            <person name="William W."/>
        </authorList>
    </citation>
    <scope>NUCLEOTIDE SEQUENCE [LARGE SCALE GENOMIC DNA]</scope>
</reference>
<evidence type="ECO:0000256" key="3">
    <source>
        <dbReference type="ARBA" id="ARBA00022833"/>
    </source>
</evidence>
<dbReference type="InterPro" id="IPR001841">
    <property type="entry name" value="Znf_RING"/>
</dbReference>
<sequence length="711" mass="81332">KKERHIENEKIVNRNAMSRSRKSRKSTENTKVADHSDEPSNCIICLETVSCRGKLSVCNHWFCFPCILEWAENTNTCPICKARFRCITKVHLSPFKSPPTKVRVGDKDQRVWNDDDDLVAEDVFDALDLVEDDLDDDYEPPIYISNPWSRSLQTRGRQREPSQRRRLPQTSRQLHLDQYDLEDSFIDDTDDVLQEFLYSTYSREIRRNNGNIVDPVISDHGDDDDDDHSEEEEESDMDSSSEEIIVVQRDEPYTLRDSHISLPDSSRTTTNSLDSREITRDSVVVDNDDGEEGEETDTARISNKIVAQKNKRYPLRNSSRTRTNSIDRLLQLTEEQSCGSPASSDGFIVSDNESDDDLSSDWIPSNNYGKTSRNRCRNRKSSGIVDDLSSDWLPFGNHSSKNSGDRSKNRNQGEANSRRLRSNSKWPAGPSSTRHFKQSRRSKQVSDQIQNNSKRKRQQTSISDEELQELTSSKDRQVETLSSANGWINTARKQARAHTSTLSSYQRTRKKASVNVNRSRNTRTKPRNPVESRESSSDSDMEVLGDKTKIKELPCHQRNNQFNKVNNLGMKKKQHISCTPSTSSFIAMNEVTPNNSSDDESNLSDAMIVQPTPCSKTTRSIFTKRRHRSPISTFDQLDDTEEHHLCLLQTQNKKRHSPKCTNRTLNTLGRKKTKAAFTAALRSNVQITLSPFVNTKKQKRKRIKSITSDSD</sequence>
<feature type="compositionally biased region" description="Polar residues" evidence="5">
    <location>
        <begin position="263"/>
        <end position="273"/>
    </location>
</feature>
<dbReference type="Gene3D" id="3.30.40.10">
    <property type="entry name" value="Zinc/RING finger domain, C3HC4 (zinc finger)"/>
    <property type="match status" value="1"/>
</dbReference>